<dbReference type="Gene3D" id="2.60.40.10">
    <property type="entry name" value="Immunoglobulins"/>
    <property type="match status" value="1"/>
</dbReference>
<dbReference type="InterPro" id="IPR002909">
    <property type="entry name" value="IPT_dom"/>
</dbReference>
<dbReference type="InterPro" id="IPR014917">
    <property type="entry name" value="DUF1800"/>
</dbReference>
<evidence type="ECO:0000259" key="2">
    <source>
        <dbReference type="Pfam" id="PF01833"/>
    </source>
</evidence>
<dbReference type="PANTHER" id="PTHR43737:SF1">
    <property type="entry name" value="DUF1501 DOMAIN-CONTAINING PROTEIN"/>
    <property type="match status" value="1"/>
</dbReference>
<keyword evidence="4" id="KW-1185">Reference proteome</keyword>
<protein>
    <recommendedName>
        <fullName evidence="2">IPT/TIG domain-containing protein</fullName>
    </recommendedName>
</protein>
<gene>
    <name evidence="3" type="ORF">ACPOL_1582</name>
</gene>
<feature type="domain" description="IPT/TIG" evidence="2">
    <location>
        <begin position="346"/>
        <end position="416"/>
    </location>
</feature>
<keyword evidence="1" id="KW-0732">Signal</keyword>
<dbReference type="Pfam" id="PF08811">
    <property type="entry name" value="DUF1800"/>
    <property type="match status" value="1"/>
</dbReference>
<accession>A0A2Z5FVN3</accession>
<name>A0A2Z5FVN3_9BACT</name>
<evidence type="ECO:0000313" key="4">
    <source>
        <dbReference type="Proteomes" id="UP000253606"/>
    </source>
</evidence>
<dbReference type="RefSeq" id="WP_161557241.1">
    <property type="nucleotide sequence ID" value="NZ_CP030840.1"/>
</dbReference>
<evidence type="ECO:0000313" key="3">
    <source>
        <dbReference type="EMBL" id="AXC10928.1"/>
    </source>
</evidence>
<proteinExistence type="predicted"/>
<feature type="chain" id="PRO_5016444145" description="IPT/TIG domain-containing protein" evidence="1">
    <location>
        <begin position="37"/>
        <end position="929"/>
    </location>
</feature>
<dbReference type="AlphaFoldDB" id="A0A2Z5FVN3"/>
<dbReference type="KEGG" id="abas:ACPOL_1582"/>
<dbReference type="InterPro" id="IPR014756">
    <property type="entry name" value="Ig_E-set"/>
</dbReference>
<sequence length="929" mass="97691">MRIFRMKSHRSTAPTALAASLSLLIMSTVSSEVSRAATVASHYVSASHASVESAVVSSGLKTAFLAESAATQTIHITATDPDGVNKATARLGIPVQLKATVSAGPAHVVQWILQGRGTLTFGGTNNATATYTAPVTRSSNETTTITARLASSKSVATSYKMYVINPIPIISSHNGVVPDQLLTGAQQAVSLTGTGFVGGTAAIYNGKTLSTTYDGPNHLTAYVPVADNASGTLKLQLRSPAPGGGLGTVFYITVDPDKIALTAKASNGVNTGTALMGSTVSMSAAVSGSTDKAVSWSVTGGGSISTSGVYRAPTELPGGPVTITATLVANPAIRASYRVTVVNPRPSILSAAPFLIPAGRTTSVTIAGNGFVPGTTVRVNNVAVPTTYESPSSVVARVAVPGGSRGALAITALNPAPGGGGSPQFTGAQASAISLSSAARVLEQTTFGPTTSLIQHVGQEGIDAWLKEQFDAPRTVLAPIPVKFPGYCGDAANCMESEWWRATLTGQDQLRQRVAFALSQLFVVSSINIQGQATDIYANMLSRDAFSNWLTIMRDVTLSPVMGVYLNTLYNQAPPPGKIANENYARENLQLFSLGLELLNQDGTPKRNSSGKTIPTYSQAQVEAFARAYTGYVWAASNGGIPNIDVYTPPNFNYPLVAIEHWHDHNAKTLLNGTTLPGGQTAAEDLTGALHNIFNHPNLPPFVSKQLIQHLVTSNPSPAYVARVADVFVDNGAHVRGDMVAVITAIITDPEARAGDTEPIATSGHLTEPVLWITSVMRGLGFVSVDPHDDYQLLSNYSGVLGEWPYQAESVFNFFPPSYVIPGTDLNAPEFGVENTASVTDRMTLADDMVRNALDSFNVDLSATSPLGKLAHNPASLVDALGTLFMHGMMDPNVRSVIINEVSTITNPEQRVRIATYLVITLTQYKIQH</sequence>
<dbReference type="SUPFAM" id="SSF81296">
    <property type="entry name" value="E set domains"/>
    <property type="match status" value="2"/>
</dbReference>
<dbReference type="PANTHER" id="PTHR43737">
    <property type="entry name" value="BLL7424 PROTEIN"/>
    <property type="match status" value="1"/>
</dbReference>
<dbReference type="EMBL" id="CP030840">
    <property type="protein sequence ID" value="AXC10928.1"/>
    <property type="molecule type" value="Genomic_DNA"/>
</dbReference>
<evidence type="ECO:0000256" key="1">
    <source>
        <dbReference type="SAM" id="SignalP"/>
    </source>
</evidence>
<organism evidence="3 4">
    <name type="scientific">Acidisarcina polymorpha</name>
    <dbReference type="NCBI Taxonomy" id="2211140"/>
    <lineage>
        <taxon>Bacteria</taxon>
        <taxon>Pseudomonadati</taxon>
        <taxon>Acidobacteriota</taxon>
        <taxon>Terriglobia</taxon>
        <taxon>Terriglobales</taxon>
        <taxon>Acidobacteriaceae</taxon>
        <taxon>Acidisarcina</taxon>
    </lineage>
</organism>
<dbReference type="Pfam" id="PF01833">
    <property type="entry name" value="TIG"/>
    <property type="match status" value="1"/>
</dbReference>
<dbReference type="Proteomes" id="UP000253606">
    <property type="component" value="Chromosome"/>
</dbReference>
<feature type="signal peptide" evidence="1">
    <location>
        <begin position="1"/>
        <end position="36"/>
    </location>
</feature>
<dbReference type="InterPro" id="IPR013783">
    <property type="entry name" value="Ig-like_fold"/>
</dbReference>
<reference evidence="3 4" key="1">
    <citation type="journal article" date="2018" name="Front. Microbiol.">
        <title>Hydrolytic Capabilities as a Key to Environmental Success: Chitinolytic and Cellulolytic Acidobacteria From Acidic Sub-arctic Soils and Boreal Peatlands.</title>
        <authorList>
            <person name="Belova S.E."/>
            <person name="Ravin N.V."/>
            <person name="Pankratov T.A."/>
            <person name="Rakitin A.L."/>
            <person name="Ivanova A.A."/>
            <person name="Beletsky A.V."/>
            <person name="Mardanov A.V."/>
            <person name="Sinninghe Damste J.S."/>
            <person name="Dedysh S.N."/>
        </authorList>
    </citation>
    <scope>NUCLEOTIDE SEQUENCE [LARGE SCALE GENOMIC DNA]</scope>
    <source>
        <strain evidence="3 4">SBC82</strain>
    </source>
</reference>